<organism evidence="2 3">
    <name type="scientific">Pseudomonas quebecensis</name>
    <dbReference type="NCBI Taxonomy" id="2995174"/>
    <lineage>
        <taxon>Bacteria</taxon>
        <taxon>Pseudomonadati</taxon>
        <taxon>Pseudomonadota</taxon>
        <taxon>Gammaproteobacteria</taxon>
        <taxon>Pseudomonadales</taxon>
        <taxon>Pseudomonadaceae</taxon>
        <taxon>Pseudomonas</taxon>
    </lineage>
</organism>
<protein>
    <submittedName>
        <fullName evidence="2">Uncharacterized protein</fullName>
    </submittedName>
</protein>
<sequence length="447" mass="48616">MVILNASSSSSYSPLVHSSTSATTLAAASPNDEKQTMVTSHGSVTSSSVSILARQLSEAATRAHTRGDQNNDVLLGPIVSEQYLVKKAQHDAEVPDTDNPELLARARQATGFANGSDTNPFKGIARDQLILIAHDDGGPFTVNERRAAWDELQSIAPSAAVVKKSTPASERELMIKRLFGTPYEPPVAKPPHTSENGAQNANLFLNHNDRALFADMYAYAQAEGVDLSYVDRLAGILGTYRHFSDGRQLMDGPSYDAQGYRVIFDFKEEDKAIAARILNGSAINSTRIDPGFLRHILRPEQGAFSNIGGIPFLEKMVNKFSSEGDLQPPLGNEFATFDRNIRIEDYIVRTTDKSDRLPPSQALSGCVNGVWTLTDKGKAEGYTIDPVTGHMSQPGPPSDDQSVQLDASVGEATRHSVLEALADTRGNTATRWTWAGHLFKLMRHLKP</sequence>
<proteinExistence type="predicted"/>
<name>A0ABY6QJP2_9PSED</name>
<dbReference type="RefSeq" id="WP_181081921.1">
    <property type="nucleotide sequence ID" value="NZ_CP112866.1"/>
</dbReference>
<evidence type="ECO:0000256" key="1">
    <source>
        <dbReference type="SAM" id="MobiDB-lite"/>
    </source>
</evidence>
<dbReference type="EMBL" id="CP112866">
    <property type="protein sequence ID" value="UZW20204.1"/>
    <property type="molecule type" value="Genomic_DNA"/>
</dbReference>
<evidence type="ECO:0000313" key="2">
    <source>
        <dbReference type="EMBL" id="UZW20204.1"/>
    </source>
</evidence>
<dbReference type="Proteomes" id="UP001164116">
    <property type="component" value="Chromosome"/>
</dbReference>
<evidence type="ECO:0000313" key="3">
    <source>
        <dbReference type="Proteomes" id="UP001164116"/>
    </source>
</evidence>
<reference evidence="2" key="1">
    <citation type="submission" date="2022-11" db="EMBL/GenBank/DDBJ databases">
        <title>Taxonomic description of a new Pseudomonas species.</title>
        <authorList>
            <person name="Tambong J.T."/>
        </authorList>
    </citation>
    <scope>NUCLEOTIDE SEQUENCE</scope>
    <source>
        <strain evidence="2">S1Bt42</strain>
    </source>
</reference>
<accession>A0ABY6QJP2</accession>
<keyword evidence="3" id="KW-1185">Reference proteome</keyword>
<feature type="region of interest" description="Disordered" evidence="1">
    <location>
        <begin position="385"/>
        <end position="405"/>
    </location>
</feature>
<gene>
    <name evidence="2" type="ORF">OSC50_07630</name>
</gene>